<evidence type="ECO:0000259" key="4">
    <source>
        <dbReference type="SMART" id="SM00078"/>
    </source>
</evidence>
<evidence type="ECO:0000256" key="2">
    <source>
        <dbReference type="ARBA" id="ARBA00022729"/>
    </source>
</evidence>
<name>A0A9P0G3U5_9CUCU</name>
<keyword evidence="1" id="KW-0165">Cleavage on pair of basic residues</keyword>
<dbReference type="Gene3D" id="1.10.100.10">
    <property type="entry name" value="Insulin-like"/>
    <property type="match status" value="1"/>
</dbReference>
<feature type="domain" description="Insulin-like" evidence="4">
    <location>
        <begin position="36"/>
        <end position="125"/>
    </location>
</feature>
<accession>A0A9P0G3U5</accession>
<proteinExistence type="predicted"/>
<keyword evidence="6" id="KW-1185">Reference proteome</keyword>
<organism evidence="5 6">
    <name type="scientific">Psylliodes chrysocephalus</name>
    <dbReference type="NCBI Taxonomy" id="3402493"/>
    <lineage>
        <taxon>Eukaryota</taxon>
        <taxon>Metazoa</taxon>
        <taxon>Ecdysozoa</taxon>
        <taxon>Arthropoda</taxon>
        <taxon>Hexapoda</taxon>
        <taxon>Insecta</taxon>
        <taxon>Pterygota</taxon>
        <taxon>Neoptera</taxon>
        <taxon>Endopterygota</taxon>
        <taxon>Coleoptera</taxon>
        <taxon>Polyphaga</taxon>
        <taxon>Cucujiformia</taxon>
        <taxon>Chrysomeloidea</taxon>
        <taxon>Chrysomelidae</taxon>
        <taxon>Galerucinae</taxon>
        <taxon>Alticini</taxon>
        <taxon>Psylliodes</taxon>
    </lineage>
</organism>
<dbReference type="Pfam" id="PF00049">
    <property type="entry name" value="Insulin"/>
    <property type="match status" value="1"/>
</dbReference>
<dbReference type="InterPro" id="IPR036438">
    <property type="entry name" value="Insulin-like_sf"/>
</dbReference>
<evidence type="ECO:0000313" key="5">
    <source>
        <dbReference type="EMBL" id="CAH1098928.1"/>
    </source>
</evidence>
<dbReference type="SMART" id="SM00078">
    <property type="entry name" value="IlGF"/>
    <property type="match status" value="1"/>
</dbReference>
<dbReference type="GO" id="GO:0005179">
    <property type="term" value="F:hormone activity"/>
    <property type="evidence" value="ECO:0007669"/>
    <property type="project" value="InterPro"/>
</dbReference>
<dbReference type="OrthoDB" id="6330326at2759"/>
<dbReference type="InterPro" id="IPR016179">
    <property type="entry name" value="Insulin-like"/>
</dbReference>
<keyword evidence="2 3" id="KW-0732">Signal</keyword>
<feature type="signal peptide" evidence="3">
    <location>
        <begin position="1"/>
        <end position="20"/>
    </location>
</feature>
<feature type="chain" id="PRO_5040415323" description="Insulin-like domain-containing protein" evidence="3">
    <location>
        <begin position="21"/>
        <end position="126"/>
    </location>
</feature>
<dbReference type="AlphaFoldDB" id="A0A9P0G3U5"/>
<protein>
    <recommendedName>
        <fullName evidence="4">Insulin-like domain-containing protein</fullName>
    </recommendedName>
</protein>
<sequence length="126" mass="14891">MMSLQTLIFLILFNFYCIQSTPYFSYLHDKRTDRPRKYCGLHLRTTMSIVCNGIYVEKRTLNDLFDYENQIDNDMNTDEINNIYPFMYKASSLSLLPKKREPSSGINEECCEKPCTKSFMKENYCG</sequence>
<dbReference type="SUPFAM" id="SSF56994">
    <property type="entry name" value="Insulin-like"/>
    <property type="match status" value="1"/>
</dbReference>
<dbReference type="Proteomes" id="UP001153636">
    <property type="component" value="Chromosome 1"/>
</dbReference>
<gene>
    <name evidence="5" type="ORF">PSYICH_LOCUS1104</name>
</gene>
<evidence type="ECO:0000256" key="1">
    <source>
        <dbReference type="ARBA" id="ARBA00022685"/>
    </source>
</evidence>
<evidence type="ECO:0000313" key="6">
    <source>
        <dbReference type="Proteomes" id="UP001153636"/>
    </source>
</evidence>
<dbReference type="EMBL" id="OV651813">
    <property type="protein sequence ID" value="CAH1098928.1"/>
    <property type="molecule type" value="Genomic_DNA"/>
</dbReference>
<reference evidence="5" key="1">
    <citation type="submission" date="2022-01" db="EMBL/GenBank/DDBJ databases">
        <authorList>
            <person name="King R."/>
        </authorList>
    </citation>
    <scope>NUCLEOTIDE SEQUENCE</scope>
</reference>
<dbReference type="GO" id="GO:0005576">
    <property type="term" value="C:extracellular region"/>
    <property type="evidence" value="ECO:0007669"/>
    <property type="project" value="InterPro"/>
</dbReference>
<evidence type="ECO:0000256" key="3">
    <source>
        <dbReference type="SAM" id="SignalP"/>
    </source>
</evidence>